<evidence type="ECO:0000313" key="3">
    <source>
        <dbReference type="Proteomes" id="UP000269669"/>
    </source>
</evidence>
<dbReference type="AlphaFoldDB" id="A0A3R9NUF3"/>
<organism evidence="2 3">
    <name type="scientific">Edaphobacter aggregans</name>
    <dbReference type="NCBI Taxonomy" id="570835"/>
    <lineage>
        <taxon>Bacteria</taxon>
        <taxon>Pseudomonadati</taxon>
        <taxon>Acidobacteriota</taxon>
        <taxon>Terriglobia</taxon>
        <taxon>Terriglobales</taxon>
        <taxon>Acidobacteriaceae</taxon>
        <taxon>Edaphobacter</taxon>
    </lineage>
</organism>
<dbReference type="Proteomes" id="UP000269669">
    <property type="component" value="Unassembled WGS sequence"/>
</dbReference>
<dbReference type="InterPro" id="IPR015946">
    <property type="entry name" value="KH_dom-like_a/b"/>
</dbReference>
<feature type="domain" description="R3H" evidence="1">
    <location>
        <begin position="99"/>
        <end position="164"/>
    </location>
</feature>
<dbReference type="GO" id="GO:0003723">
    <property type="term" value="F:RNA binding"/>
    <property type="evidence" value="ECO:0007669"/>
    <property type="project" value="InterPro"/>
</dbReference>
<evidence type="ECO:0000259" key="1">
    <source>
        <dbReference type="PROSITE" id="PS51061"/>
    </source>
</evidence>
<dbReference type="InterPro" id="IPR036867">
    <property type="entry name" value="R3H_dom_sf"/>
</dbReference>
<dbReference type="PROSITE" id="PS51061">
    <property type="entry name" value="R3H"/>
    <property type="match status" value="1"/>
</dbReference>
<dbReference type="OrthoDB" id="9794483at2"/>
<dbReference type="SMART" id="SM00393">
    <property type="entry name" value="R3H"/>
    <property type="match status" value="1"/>
</dbReference>
<dbReference type="EMBL" id="RSDW01000001">
    <property type="protein sequence ID" value="RSL17067.1"/>
    <property type="molecule type" value="Genomic_DNA"/>
</dbReference>
<name>A0A3R9NUF3_9BACT</name>
<proteinExistence type="predicted"/>
<keyword evidence="3" id="KW-1185">Reference proteome</keyword>
<dbReference type="RefSeq" id="WP_125485598.1">
    <property type="nucleotide sequence ID" value="NZ_RSDW01000001.1"/>
</dbReference>
<dbReference type="PANTHER" id="PTHR35800:SF1">
    <property type="entry name" value="RNA-BINDING PROTEIN KHPB"/>
    <property type="match status" value="1"/>
</dbReference>
<gene>
    <name evidence="2" type="ORF">EDE15_2595</name>
</gene>
<sequence>MEEPESKSKKIADFLQTVITTGGLKLKYSILASDSQTQSSDPTAHIPEIRVEFSGPDTSLLLARNGELLLSLEHVAAKILRFEHEEHDRISFDADNFKVLRQRELQLAAEVAIEKVRHTGQPFAFAPMTSRERRLLHLALSTSGLPTASSGVGPRRFVVLYPEGQKPVEDPAPSTPDRVRAIRNTFRRR</sequence>
<dbReference type="Gene3D" id="3.30.1370.50">
    <property type="entry name" value="R3H-like domain"/>
    <property type="match status" value="1"/>
</dbReference>
<accession>A0A3R9NUF3</accession>
<dbReference type="SUPFAM" id="SSF82708">
    <property type="entry name" value="R3H domain"/>
    <property type="match status" value="1"/>
</dbReference>
<comment type="caution">
    <text evidence="2">The sequence shown here is derived from an EMBL/GenBank/DDBJ whole genome shotgun (WGS) entry which is preliminary data.</text>
</comment>
<reference evidence="2 3" key="1">
    <citation type="submission" date="2018-12" db="EMBL/GenBank/DDBJ databases">
        <title>Sequencing of bacterial isolates from soil warming experiment in Harvard Forest, Massachusetts, USA.</title>
        <authorList>
            <person name="Deangelis K."/>
        </authorList>
    </citation>
    <scope>NUCLEOTIDE SEQUENCE [LARGE SCALE GENOMIC DNA]</scope>
    <source>
        <strain evidence="2 3">EB153</strain>
    </source>
</reference>
<protein>
    <submittedName>
        <fullName evidence="2">SpoIIIJ-associated protein</fullName>
    </submittedName>
</protein>
<dbReference type="Pfam" id="PF01424">
    <property type="entry name" value="R3H"/>
    <property type="match status" value="1"/>
</dbReference>
<dbReference type="InterPro" id="IPR039247">
    <property type="entry name" value="KhpB"/>
</dbReference>
<dbReference type="Gene3D" id="3.30.300.20">
    <property type="match status" value="1"/>
</dbReference>
<dbReference type="PANTHER" id="PTHR35800">
    <property type="entry name" value="PROTEIN JAG"/>
    <property type="match status" value="1"/>
</dbReference>
<dbReference type="InterPro" id="IPR001374">
    <property type="entry name" value="R3H_dom"/>
</dbReference>
<evidence type="ECO:0000313" key="2">
    <source>
        <dbReference type="EMBL" id="RSL17067.1"/>
    </source>
</evidence>